<accession>D4ZL24</accession>
<dbReference type="Proteomes" id="UP000002350">
    <property type="component" value="Chromosome"/>
</dbReference>
<organism evidence="1 2">
    <name type="scientific">Shewanella violacea (strain JCM 10179 / CIP 106290 / LMG 19151 / DSS12)</name>
    <dbReference type="NCBI Taxonomy" id="637905"/>
    <lineage>
        <taxon>Bacteria</taxon>
        <taxon>Pseudomonadati</taxon>
        <taxon>Pseudomonadota</taxon>
        <taxon>Gammaproteobacteria</taxon>
        <taxon>Alteromonadales</taxon>
        <taxon>Shewanellaceae</taxon>
        <taxon>Shewanella</taxon>
    </lineage>
</organism>
<keyword evidence="2" id="KW-1185">Reference proteome</keyword>
<proteinExistence type="predicted"/>
<evidence type="ECO:0000313" key="2">
    <source>
        <dbReference type="Proteomes" id="UP000002350"/>
    </source>
</evidence>
<dbReference type="STRING" id="637905.SVI_2402"/>
<dbReference type="HOGENOM" id="CLU_3398440_0_0_6"/>
<reference evidence="2" key="1">
    <citation type="journal article" date="2010" name="Mol. Biosyst.">
        <title>Complete genome sequence and comparative analysis of Shewanella violacea, a psychrophilic and piezophilic bacterium from deep sea floor sediments.</title>
        <authorList>
            <person name="Aono E."/>
            <person name="Baba T."/>
            <person name="Ara T."/>
            <person name="Nishi T."/>
            <person name="Nakamichi T."/>
            <person name="Inamoto E."/>
            <person name="Toyonaga H."/>
            <person name="Hasegawa M."/>
            <person name="Takai Y."/>
            <person name="Okumura Y."/>
            <person name="Baba M."/>
            <person name="Tomita M."/>
            <person name="Kato C."/>
            <person name="Oshima T."/>
            <person name="Nakasone K."/>
            <person name="Mori H."/>
        </authorList>
    </citation>
    <scope>NUCLEOTIDE SEQUENCE [LARGE SCALE GENOMIC DNA]</scope>
    <source>
        <strain evidence="2">JCM 10179 / CIP 106290 / LMG 19151 / DSS12</strain>
    </source>
</reference>
<protein>
    <submittedName>
        <fullName evidence="1">Uncharacterized protein</fullName>
    </submittedName>
</protein>
<name>D4ZL24_SHEVD</name>
<dbReference type="EMBL" id="AP011177">
    <property type="protein sequence ID" value="BAJ02373.1"/>
    <property type="molecule type" value="Genomic_DNA"/>
</dbReference>
<dbReference type="AlphaFoldDB" id="D4ZL24"/>
<gene>
    <name evidence="1" type="ordered locus">SVI_2402</name>
</gene>
<sequence>MMQSLLDMSLANINQAIAAKGLSGDIQVYIQ</sequence>
<dbReference type="KEGG" id="svo:SVI_2402"/>
<evidence type="ECO:0000313" key="1">
    <source>
        <dbReference type="EMBL" id="BAJ02373.1"/>
    </source>
</evidence>